<evidence type="ECO:0000313" key="3">
    <source>
        <dbReference type="EMBL" id="ONF71609.1"/>
    </source>
</evidence>
<dbReference type="Pfam" id="PF10517">
    <property type="entry name" value="DM13"/>
    <property type="match status" value="1"/>
</dbReference>
<organism evidence="3">
    <name type="scientific">Amycolatopsis keratiniphila subsp. keratiniphila</name>
    <dbReference type="NCBI Taxonomy" id="227715"/>
    <lineage>
        <taxon>Bacteria</taxon>
        <taxon>Bacillati</taxon>
        <taxon>Actinomycetota</taxon>
        <taxon>Actinomycetes</taxon>
        <taxon>Pseudonocardiales</taxon>
        <taxon>Pseudonocardiaceae</taxon>
        <taxon>Amycolatopsis</taxon>
        <taxon>Amycolatopsis japonica group</taxon>
    </lineage>
</organism>
<name>A0A1W2LXP2_9PSEU</name>
<comment type="caution">
    <text evidence="3">The sequence shown here is derived from an EMBL/GenBank/DDBJ whole genome shotgun (WGS) entry which is preliminary data.</text>
</comment>
<gene>
    <name evidence="3" type="ORF">AVR91_0213160</name>
</gene>
<feature type="transmembrane region" description="Helical" evidence="1">
    <location>
        <begin position="6"/>
        <end position="25"/>
    </location>
</feature>
<sequence>MKKRYFLIPGALTGAVVLATGLYLFQPWRAVTSTTVSDRLVTATTGPAAREAAPAVLVAAGGFRSLEHESSGRAQLVRLPDGGHLVQFVGLDTSDGPDLHVYLSDKPASSEESAFGTGFISLGKLKGNLGDHVYPVAAGTDLTSVRSVVIWCKRFSAGFGVAPLESAQGTGS</sequence>
<protein>
    <recommendedName>
        <fullName evidence="2">DM13 domain-containing protein</fullName>
    </recommendedName>
</protein>
<dbReference type="RefSeq" id="WP_063275063.1">
    <property type="nucleotide sequence ID" value="NZ_LQMT02000012.1"/>
</dbReference>
<evidence type="ECO:0000256" key="1">
    <source>
        <dbReference type="SAM" id="Phobius"/>
    </source>
</evidence>
<dbReference type="Proteomes" id="UP000076660">
    <property type="component" value="Unassembled WGS sequence"/>
</dbReference>
<keyword evidence="1" id="KW-0812">Transmembrane</keyword>
<dbReference type="AlphaFoldDB" id="A0A1W2LXP2"/>
<dbReference type="InterPro" id="IPR019545">
    <property type="entry name" value="DM13_domain"/>
</dbReference>
<dbReference type="OrthoDB" id="4751481at2"/>
<proteinExistence type="predicted"/>
<keyword evidence="1" id="KW-1133">Transmembrane helix</keyword>
<dbReference type="EMBL" id="LQMT02000012">
    <property type="protein sequence ID" value="ONF71609.1"/>
    <property type="molecule type" value="Genomic_DNA"/>
</dbReference>
<evidence type="ECO:0000259" key="2">
    <source>
        <dbReference type="PROSITE" id="PS51549"/>
    </source>
</evidence>
<reference evidence="3" key="1">
    <citation type="submission" date="2016-12" db="EMBL/GenBank/DDBJ databases">
        <title>Amycolatopsis keratiniphila subsp. keratiniphila genome sequencing and assembly.</title>
        <authorList>
            <person name="Mayilraj S."/>
            <person name="Kaur N."/>
        </authorList>
    </citation>
    <scope>NUCLEOTIDE SEQUENCE [LARGE SCALE GENOMIC DNA]</scope>
    <source>
        <strain evidence="3">DSM 44409</strain>
    </source>
</reference>
<dbReference type="PROSITE" id="PS51549">
    <property type="entry name" value="DM13"/>
    <property type="match status" value="1"/>
</dbReference>
<keyword evidence="1" id="KW-0472">Membrane</keyword>
<feature type="domain" description="DM13" evidence="2">
    <location>
        <begin position="55"/>
        <end position="165"/>
    </location>
</feature>
<accession>A0A1W2LXP2</accession>